<dbReference type="OrthoDB" id="410701at2759"/>
<dbReference type="eggNOG" id="KOG1679">
    <property type="taxonomic scope" value="Eukaryota"/>
</dbReference>
<comment type="similarity">
    <text evidence="1">Belongs to the enoyl-CoA hydratase/isomerase family.</text>
</comment>
<dbReference type="Pfam" id="PF00378">
    <property type="entry name" value="ECH_1"/>
    <property type="match status" value="1"/>
</dbReference>
<dbReference type="STRING" id="86049.A0A1C1CNL8"/>
<dbReference type="SUPFAM" id="SSF52096">
    <property type="entry name" value="ClpP/crotonase"/>
    <property type="match status" value="1"/>
</dbReference>
<dbReference type="CDD" id="cd06558">
    <property type="entry name" value="crotonase-like"/>
    <property type="match status" value="1"/>
</dbReference>
<dbReference type="AlphaFoldDB" id="A0A1C1CNL8"/>
<evidence type="ECO:0000313" key="2">
    <source>
        <dbReference type="EMBL" id="OCT50097.1"/>
    </source>
</evidence>
<gene>
    <name evidence="2" type="ORF">CLCR_07399</name>
</gene>
<organism evidence="2 3">
    <name type="scientific">Cladophialophora carrionii</name>
    <dbReference type="NCBI Taxonomy" id="86049"/>
    <lineage>
        <taxon>Eukaryota</taxon>
        <taxon>Fungi</taxon>
        <taxon>Dikarya</taxon>
        <taxon>Ascomycota</taxon>
        <taxon>Pezizomycotina</taxon>
        <taxon>Eurotiomycetes</taxon>
        <taxon>Chaetothyriomycetidae</taxon>
        <taxon>Chaetothyriales</taxon>
        <taxon>Herpotrichiellaceae</taxon>
        <taxon>Cladophialophora</taxon>
    </lineage>
</organism>
<proteinExistence type="inferred from homology"/>
<dbReference type="InterPro" id="IPR001753">
    <property type="entry name" value="Enoyl-CoA_hydra/iso"/>
</dbReference>
<evidence type="ECO:0008006" key="4">
    <source>
        <dbReference type="Google" id="ProtNLM"/>
    </source>
</evidence>
<sequence>MTFGRQYSTTRASSSRDISSKVLTTNFYGDDGSGRIRAEEIALGQDGHRIGKVTIQNSAVGNSLNVSLLQNMTTAFRDLSLKDDLRCVILTGDKGFCTGMHVNELANLATPDQAKSLILKVCEAGQAIRETAVPTIAQIQGRCYGAGLELAASCDFRYALEGTHFAMPEVALGIPSVVQARLLANIIGWQKTRQFLLVGNNIDTDLASTWGLVDSVCPTAESLHFNVLETAQSICDNGPLATKSQKRLINYWEENDLKSGIDASVDAFAEAFEGGAAEPKEYTQRFFARKQKAKKEHEARQATKTANGAA</sequence>
<accession>A0A1C1CNL8</accession>
<dbReference type="PANTHER" id="PTHR11941:SF171">
    <property type="entry name" value="SD19268P"/>
    <property type="match status" value="1"/>
</dbReference>
<name>A0A1C1CNL8_9EURO</name>
<dbReference type="VEuPathDB" id="FungiDB:G647_09009"/>
<evidence type="ECO:0000313" key="3">
    <source>
        <dbReference type="Proteomes" id="UP000094526"/>
    </source>
</evidence>
<dbReference type="GO" id="GO:0006635">
    <property type="term" value="P:fatty acid beta-oxidation"/>
    <property type="evidence" value="ECO:0007669"/>
    <property type="project" value="TreeGrafter"/>
</dbReference>
<comment type="caution">
    <text evidence="2">The sequence shown here is derived from an EMBL/GenBank/DDBJ whole genome shotgun (WGS) entry which is preliminary data.</text>
</comment>
<dbReference type="Gene3D" id="3.90.226.10">
    <property type="entry name" value="2-enoyl-CoA Hydratase, Chain A, domain 1"/>
    <property type="match status" value="1"/>
</dbReference>
<dbReference type="EMBL" id="LGRB01000010">
    <property type="protein sequence ID" value="OCT50097.1"/>
    <property type="molecule type" value="Genomic_DNA"/>
</dbReference>
<dbReference type="PANTHER" id="PTHR11941">
    <property type="entry name" value="ENOYL-COA HYDRATASE-RELATED"/>
    <property type="match status" value="1"/>
</dbReference>
<protein>
    <recommendedName>
        <fullName evidence="4">Enoyl-CoA hydratase</fullName>
    </recommendedName>
</protein>
<dbReference type="VEuPathDB" id="FungiDB:CLCR_07399"/>
<dbReference type="Proteomes" id="UP000094526">
    <property type="component" value="Unassembled WGS sequence"/>
</dbReference>
<dbReference type="GO" id="GO:0005739">
    <property type="term" value="C:mitochondrion"/>
    <property type="evidence" value="ECO:0007669"/>
    <property type="project" value="TreeGrafter"/>
</dbReference>
<dbReference type="InterPro" id="IPR029045">
    <property type="entry name" value="ClpP/crotonase-like_dom_sf"/>
</dbReference>
<evidence type="ECO:0000256" key="1">
    <source>
        <dbReference type="ARBA" id="ARBA00005254"/>
    </source>
</evidence>
<reference evidence="3" key="1">
    <citation type="submission" date="2015-07" db="EMBL/GenBank/DDBJ databases">
        <authorList>
            <person name="Teixeira M.M."/>
            <person name="Souza R.C."/>
            <person name="Almeida L.G."/>
            <person name="Vicente V.A."/>
            <person name="de Hoog S."/>
            <person name="Bocca A.L."/>
            <person name="de Almeida S.R."/>
            <person name="Vasconcelos A.T."/>
            <person name="Felipe M.S."/>
        </authorList>
    </citation>
    <scope>NUCLEOTIDE SEQUENCE [LARGE SCALE GENOMIC DNA]</scope>
    <source>
        <strain evidence="3">KSF</strain>
    </source>
</reference>
<keyword evidence="3" id="KW-1185">Reference proteome</keyword>